<dbReference type="PROSITE" id="PS51257">
    <property type="entry name" value="PROKAR_LIPOPROTEIN"/>
    <property type="match status" value="1"/>
</dbReference>
<dbReference type="PANTHER" id="PTHR30332">
    <property type="entry name" value="PROBABLE GENERAL SECRETION PATHWAY PROTEIN D"/>
    <property type="match status" value="1"/>
</dbReference>
<evidence type="ECO:0000256" key="2">
    <source>
        <dbReference type="ARBA" id="ARBA00022729"/>
    </source>
</evidence>
<dbReference type="InterPro" id="IPR050810">
    <property type="entry name" value="Bact_Secretion_Sys_Channel"/>
</dbReference>
<evidence type="ECO:0000256" key="5">
    <source>
        <dbReference type="SAM" id="MobiDB-lite"/>
    </source>
</evidence>
<evidence type="ECO:0000256" key="3">
    <source>
        <dbReference type="ARBA" id="ARBA00023136"/>
    </source>
</evidence>
<dbReference type="PANTHER" id="PTHR30332:SF24">
    <property type="entry name" value="SECRETIN GSPD-RELATED"/>
    <property type="match status" value="1"/>
</dbReference>
<dbReference type="Proteomes" id="UP001296873">
    <property type="component" value="Unassembled WGS sequence"/>
</dbReference>
<keyword evidence="3" id="KW-0472">Membrane</keyword>
<dbReference type="RefSeq" id="WP_200340388.1">
    <property type="nucleotide sequence ID" value="NZ_NRRL01000018.1"/>
</dbReference>
<feature type="chain" id="PRO_5045598173" description="Type II/III secretion system secretin-like domain-containing protein" evidence="6">
    <location>
        <begin position="24"/>
        <end position="604"/>
    </location>
</feature>
<sequence>MFARSRRRALLTSAAVAAAVALAGCADGAKNVETIPTPPKETINAEDIVRFDREPVVVLEADIQQSLGLGFDRGEPLPAYQVGPVVVRDMPAYEVLKIIAAPYDVAVVPAPGLATRRVSLIDPVKRPMGEAIELIARQAGLFYHYADGVLQIDDERSFSVRVPDMPFMSAKQESADDEEEDGGMSPSVVETATGLTPYRILNEAYLADTGDEEGADSSNDRAPEQPGSLRDAFARTFVDLGAREAVVDGHSDVVNFTADYPTYRRIAQYMSDFEHSRDVIVYDTWVYEVALQKGQDVGINWSSLTTRDGVELQFGAINNTSASAGTSAPTPGSGSSESEGGSGESSLSDVAQAIGASAGLADGLALGVVGEAGTSVIAGLLSFLESHGTTRALAKPTISLSSGRHALYHVGETLEYISKVEVNSSENDDGDNQNNTGVDTKQIETGVKMVLGGSYTNGVVSSKLFLDLVELIRFNTFDTGSVKLQLPQTSQRRLHTEFEARPGDLIVIGGLIRDTGDTSQTLIPGTETAIGNASAHKRTELVIMMRPRLIKIRPENWTENDRVGGRVDQEPGAVLDAVKRGAKKTDVIPKDLLLESLRDGEASR</sequence>
<dbReference type="InterPro" id="IPR006311">
    <property type="entry name" value="TAT_signal"/>
</dbReference>
<protein>
    <recommendedName>
        <fullName evidence="7">Type II/III secretion system secretin-like domain-containing protein</fullName>
    </recommendedName>
</protein>
<evidence type="ECO:0000313" key="8">
    <source>
        <dbReference type="EMBL" id="MBK1668191.1"/>
    </source>
</evidence>
<evidence type="ECO:0000256" key="6">
    <source>
        <dbReference type="SAM" id="SignalP"/>
    </source>
</evidence>
<comment type="caution">
    <text evidence="8">The sequence shown here is derived from an EMBL/GenBank/DDBJ whole genome shotgun (WGS) entry which is preliminary data.</text>
</comment>
<reference evidence="8 9" key="1">
    <citation type="journal article" date="2020" name="Microorganisms">
        <title>Osmotic Adaptation and Compatible Solute Biosynthesis of Phototrophic Bacteria as Revealed from Genome Analyses.</title>
        <authorList>
            <person name="Imhoff J.F."/>
            <person name="Rahn T."/>
            <person name="Kunzel S."/>
            <person name="Keller A."/>
            <person name="Neulinger S.C."/>
        </authorList>
    </citation>
    <scope>NUCLEOTIDE SEQUENCE [LARGE SCALE GENOMIC DNA]</scope>
    <source>
        <strain evidence="8 9">DSM 9895</strain>
    </source>
</reference>
<gene>
    <name evidence="8" type="ORF">CKO28_09090</name>
</gene>
<evidence type="ECO:0000259" key="7">
    <source>
        <dbReference type="Pfam" id="PF00263"/>
    </source>
</evidence>
<dbReference type="InterPro" id="IPR004846">
    <property type="entry name" value="T2SS/T3SS_dom"/>
</dbReference>
<dbReference type="EMBL" id="NRRL01000018">
    <property type="protein sequence ID" value="MBK1668191.1"/>
    <property type="molecule type" value="Genomic_DNA"/>
</dbReference>
<feature type="region of interest" description="Disordered" evidence="5">
    <location>
        <begin position="321"/>
        <end position="348"/>
    </location>
</feature>
<dbReference type="PROSITE" id="PS51318">
    <property type="entry name" value="TAT"/>
    <property type="match status" value="1"/>
</dbReference>
<proteinExistence type="inferred from homology"/>
<keyword evidence="9" id="KW-1185">Reference proteome</keyword>
<feature type="compositionally biased region" description="Low complexity" evidence="5">
    <location>
        <begin position="321"/>
        <end position="339"/>
    </location>
</feature>
<comment type="subcellular location">
    <subcellularLocation>
        <location evidence="1">Membrane</location>
    </subcellularLocation>
</comment>
<feature type="signal peptide" evidence="6">
    <location>
        <begin position="1"/>
        <end position="23"/>
    </location>
</feature>
<evidence type="ECO:0000313" key="9">
    <source>
        <dbReference type="Proteomes" id="UP001296873"/>
    </source>
</evidence>
<organism evidence="8 9">
    <name type="scientific">Rhodovibrio sodomensis</name>
    <dbReference type="NCBI Taxonomy" id="1088"/>
    <lineage>
        <taxon>Bacteria</taxon>
        <taxon>Pseudomonadati</taxon>
        <taxon>Pseudomonadota</taxon>
        <taxon>Alphaproteobacteria</taxon>
        <taxon>Rhodospirillales</taxon>
        <taxon>Rhodovibrionaceae</taxon>
        <taxon>Rhodovibrio</taxon>
    </lineage>
</organism>
<evidence type="ECO:0000256" key="1">
    <source>
        <dbReference type="ARBA" id="ARBA00004370"/>
    </source>
</evidence>
<accession>A0ABS1DCK4</accession>
<keyword evidence="2 6" id="KW-0732">Signal</keyword>
<name>A0ABS1DCK4_9PROT</name>
<dbReference type="Pfam" id="PF00263">
    <property type="entry name" value="Secretin"/>
    <property type="match status" value="1"/>
</dbReference>
<evidence type="ECO:0000256" key="4">
    <source>
        <dbReference type="RuleBase" id="RU004003"/>
    </source>
</evidence>
<comment type="similarity">
    <text evidence="4">Belongs to the bacterial secretin family.</text>
</comment>
<feature type="domain" description="Type II/III secretion system secretin-like" evidence="7">
    <location>
        <begin position="384"/>
        <end position="550"/>
    </location>
</feature>